<keyword evidence="3" id="KW-1185">Reference proteome</keyword>
<gene>
    <name evidence="2" type="ORF">SHERM_15574</name>
</gene>
<accession>A0A9N7MVS4</accession>
<sequence>MAIITEEPVESPKPQLRKSKAKPKPKPEPEPEPAPSAPSPPKSTASAAAAGNPFQFCHVLIVHGLGCSSFAFRDVVGSLGRRNVHAIAIDLPGSGFSDKSIVVSEEYNPGGAGLWEVYEEIKEKGLFWGFDQLVEQGYVDFEENDKDRASKVRKRDVVKSIELGSEEMGRVLGQVVDSMGLTPVDLVLHDSALALTASWIAENRASIRSLTILDGGSGGPAFPLLLLELPLVRELVLGSSFVFEKIVASCCMGSADGGGARVEVDAHRVLLKGRDGRKSVVGMGKKLNLSFDLSEWGNLDEVKLIPIRVIWSDKWVDEGRIVADALPFATLVTHSGGRWTQEQNAEEVADKIYEFVSSLPKVTKQVLEKPMQKNLDETFGEDISSGHHHHHHHAHAGYMDAYGMGQGYPA</sequence>
<evidence type="ECO:0000256" key="1">
    <source>
        <dbReference type="SAM" id="MobiDB-lite"/>
    </source>
</evidence>
<dbReference type="OrthoDB" id="6431331at2759"/>
<feature type="region of interest" description="Disordered" evidence="1">
    <location>
        <begin position="1"/>
        <end position="47"/>
    </location>
</feature>
<dbReference type="AlphaFoldDB" id="A0A9N7MVS4"/>
<dbReference type="EMBL" id="CACSLK010012531">
    <property type="protein sequence ID" value="CAA0815560.1"/>
    <property type="molecule type" value="Genomic_DNA"/>
</dbReference>
<feature type="compositionally biased region" description="Basic residues" evidence="1">
    <location>
        <begin position="15"/>
        <end position="24"/>
    </location>
</feature>
<proteinExistence type="predicted"/>
<dbReference type="Proteomes" id="UP001153555">
    <property type="component" value="Unassembled WGS sequence"/>
</dbReference>
<organism evidence="2 3">
    <name type="scientific">Striga hermonthica</name>
    <name type="common">Purple witchweed</name>
    <name type="synonym">Buchnera hermonthica</name>
    <dbReference type="NCBI Taxonomy" id="68872"/>
    <lineage>
        <taxon>Eukaryota</taxon>
        <taxon>Viridiplantae</taxon>
        <taxon>Streptophyta</taxon>
        <taxon>Embryophyta</taxon>
        <taxon>Tracheophyta</taxon>
        <taxon>Spermatophyta</taxon>
        <taxon>Magnoliopsida</taxon>
        <taxon>eudicotyledons</taxon>
        <taxon>Gunneridae</taxon>
        <taxon>Pentapetalae</taxon>
        <taxon>asterids</taxon>
        <taxon>lamiids</taxon>
        <taxon>Lamiales</taxon>
        <taxon>Orobanchaceae</taxon>
        <taxon>Buchnereae</taxon>
        <taxon>Striga</taxon>
    </lineage>
</organism>
<reference evidence="2" key="1">
    <citation type="submission" date="2019-12" db="EMBL/GenBank/DDBJ databases">
        <authorList>
            <person name="Scholes J."/>
        </authorList>
    </citation>
    <scope>NUCLEOTIDE SEQUENCE</scope>
</reference>
<evidence type="ECO:0000313" key="2">
    <source>
        <dbReference type="EMBL" id="CAA0815560.1"/>
    </source>
</evidence>
<dbReference type="Gene3D" id="3.40.50.1820">
    <property type="entry name" value="alpha/beta hydrolase"/>
    <property type="match status" value="1"/>
</dbReference>
<evidence type="ECO:0000313" key="3">
    <source>
        <dbReference type="Proteomes" id="UP001153555"/>
    </source>
</evidence>
<comment type="caution">
    <text evidence="2">The sequence shown here is derived from an EMBL/GenBank/DDBJ whole genome shotgun (WGS) entry which is preliminary data.</text>
</comment>
<name>A0A9N7MVS4_STRHE</name>
<dbReference type="InterPro" id="IPR029058">
    <property type="entry name" value="AB_hydrolase_fold"/>
</dbReference>
<dbReference type="SUPFAM" id="SSF53474">
    <property type="entry name" value="alpha/beta-Hydrolases"/>
    <property type="match status" value="1"/>
</dbReference>
<protein>
    <submittedName>
        <fullName evidence="2">Protein AUXIN RESPONSE 4</fullName>
    </submittedName>
</protein>
<feature type="compositionally biased region" description="Pro residues" evidence="1">
    <location>
        <begin position="32"/>
        <end position="41"/>
    </location>
</feature>